<organism evidence="2 3">
    <name type="scientific">Sphingomonas tabacisoli</name>
    <dbReference type="NCBI Taxonomy" id="2249466"/>
    <lineage>
        <taxon>Bacteria</taxon>
        <taxon>Pseudomonadati</taxon>
        <taxon>Pseudomonadota</taxon>
        <taxon>Alphaproteobacteria</taxon>
        <taxon>Sphingomonadales</taxon>
        <taxon>Sphingomonadaceae</taxon>
        <taxon>Sphingomonas</taxon>
    </lineage>
</organism>
<reference evidence="3" key="1">
    <citation type="journal article" date="2019" name="Int. J. Syst. Evol. Microbiol.">
        <title>The Global Catalogue of Microorganisms (GCM) 10K type strain sequencing project: providing services to taxonomists for standard genome sequencing and annotation.</title>
        <authorList>
            <consortium name="The Broad Institute Genomics Platform"/>
            <consortium name="The Broad Institute Genome Sequencing Center for Infectious Disease"/>
            <person name="Wu L."/>
            <person name="Ma J."/>
        </authorList>
    </citation>
    <scope>NUCLEOTIDE SEQUENCE [LARGE SCALE GENOMIC DNA]</scope>
    <source>
        <strain evidence="3">CGMCC 1.16275</strain>
    </source>
</reference>
<proteinExistence type="predicted"/>
<feature type="chain" id="PRO_5045968865" description="Lipoprotein" evidence="1">
    <location>
        <begin position="23"/>
        <end position="215"/>
    </location>
</feature>
<evidence type="ECO:0008006" key="4">
    <source>
        <dbReference type="Google" id="ProtNLM"/>
    </source>
</evidence>
<feature type="signal peptide" evidence="1">
    <location>
        <begin position="1"/>
        <end position="22"/>
    </location>
</feature>
<dbReference type="RefSeq" id="WP_380886184.1">
    <property type="nucleotide sequence ID" value="NZ_JBHUDY010000001.1"/>
</dbReference>
<gene>
    <name evidence="2" type="ORF">ACFSCW_01550</name>
</gene>
<accession>A0ABW4HYX5</accession>
<comment type="caution">
    <text evidence="2">The sequence shown here is derived from an EMBL/GenBank/DDBJ whole genome shotgun (WGS) entry which is preliminary data.</text>
</comment>
<name>A0ABW4HYX5_9SPHN</name>
<dbReference type="Proteomes" id="UP001597115">
    <property type="component" value="Unassembled WGS sequence"/>
</dbReference>
<protein>
    <recommendedName>
        <fullName evidence="4">Lipoprotein</fullName>
    </recommendedName>
</protein>
<keyword evidence="3" id="KW-1185">Reference proteome</keyword>
<dbReference type="EMBL" id="JBHUDY010000001">
    <property type="protein sequence ID" value="MFD1610482.1"/>
    <property type="molecule type" value="Genomic_DNA"/>
</dbReference>
<sequence length="215" mass="22630">MSLRLAIAAAALALTLGACSRAGELDPAGGIRVARSACPAAGVPAYTGDVTLFDPPQSRDARAIDVTATITNLRLTCDDTAEGPEVAATVTFDVLARRRDATAPRQVVLPYFVTVMRGGNVVYSKRVSRVAIDFAAGQDRAQTSAQGSATITRSAATLPENVRAQILKKRKAGREDAAVDPMSEPGVRSAVARASFELLVGFQLTPDQLQYNATR</sequence>
<evidence type="ECO:0000313" key="2">
    <source>
        <dbReference type="EMBL" id="MFD1610482.1"/>
    </source>
</evidence>
<evidence type="ECO:0000313" key="3">
    <source>
        <dbReference type="Proteomes" id="UP001597115"/>
    </source>
</evidence>
<keyword evidence="1" id="KW-0732">Signal</keyword>
<dbReference type="PROSITE" id="PS51257">
    <property type="entry name" value="PROKAR_LIPOPROTEIN"/>
    <property type="match status" value="1"/>
</dbReference>
<evidence type="ECO:0000256" key="1">
    <source>
        <dbReference type="SAM" id="SignalP"/>
    </source>
</evidence>